<dbReference type="RefSeq" id="WP_051497409.1">
    <property type="nucleotide sequence ID" value="NZ_CBTK010000047.1"/>
</dbReference>
<organism evidence="2 3">
    <name type="scientific">Candidatus Contendobacter odensis Run_B_J11</name>
    <dbReference type="NCBI Taxonomy" id="1400861"/>
    <lineage>
        <taxon>Bacteria</taxon>
        <taxon>Pseudomonadati</taxon>
        <taxon>Pseudomonadota</taxon>
        <taxon>Gammaproteobacteria</taxon>
        <taxon>Candidatus Competibacteraceae</taxon>
        <taxon>Candidatus Contendibacter</taxon>
    </lineage>
</organism>
<accession>A0A7U7J3A8</accession>
<dbReference type="SUPFAM" id="SSF81606">
    <property type="entry name" value="PP2C-like"/>
    <property type="match status" value="1"/>
</dbReference>
<gene>
    <name evidence="2" type="ORF">BN874_1400067</name>
</gene>
<dbReference type="Pfam" id="PF13672">
    <property type="entry name" value="PP2C_2"/>
    <property type="match status" value="1"/>
</dbReference>
<evidence type="ECO:0000259" key="1">
    <source>
        <dbReference type="Pfam" id="PF13672"/>
    </source>
</evidence>
<reference evidence="2 3" key="1">
    <citation type="journal article" date="2014" name="ISME J.">
        <title>Candidatus Competibacter-lineage genomes retrieved from metagenomes reveal functional metabolic diversity.</title>
        <authorList>
            <person name="McIlroy S.J."/>
            <person name="Albertsen M."/>
            <person name="Andresen E.K."/>
            <person name="Saunders A.M."/>
            <person name="Kristiansen R."/>
            <person name="Stokholm-Bjerregaard M."/>
            <person name="Nielsen K.L."/>
            <person name="Nielsen P.H."/>
        </authorList>
    </citation>
    <scope>NUCLEOTIDE SEQUENCE [LARGE SCALE GENOMIC DNA]</scope>
    <source>
        <strain evidence="2 3">Run_B_J11</strain>
    </source>
</reference>
<keyword evidence="3" id="KW-1185">Reference proteome</keyword>
<dbReference type="EMBL" id="CBTK010000047">
    <property type="protein sequence ID" value="CDH44008.1"/>
    <property type="molecule type" value="Genomic_DNA"/>
</dbReference>
<dbReference type="AlphaFoldDB" id="A0A7U7J3A8"/>
<name>A0A7U7J3A8_9GAMM</name>
<evidence type="ECO:0000313" key="3">
    <source>
        <dbReference type="Proteomes" id="UP000019184"/>
    </source>
</evidence>
<feature type="domain" description="PPM-type phosphatase" evidence="1">
    <location>
        <begin position="16"/>
        <end position="221"/>
    </location>
</feature>
<proteinExistence type="predicted"/>
<evidence type="ECO:0000313" key="2">
    <source>
        <dbReference type="EMBL" id="CDH44008.1"/>
    </source>
</evidence>
<dbReference type="Gene3D" id="3.60.40.10">
    <property type="entry name" value="PPM-type phosphatase domain"/>
    <property type="match status" value="1"/>
</dbReference>
<sequence>MKIIGGWRYVYASVPGVAHRASGTECQDAGAVQRVPMADADPVLVLAAADGAGSATEARIGAELACQTFLAEGTAWLSTATAEDWTRAVAERLLQCIQTALIQRAAEENQPVREFACTLLGAVVASDRALFLQIGDGAIVIGNGDDYRPVFWPQTGEYANETWFVTDPNAATRLEFAILAEPVAEIALLTDGLQPLALHYQNRQAHAPFFRPLFQRLRTVPEPGCPADLISALERFLDAPHLNQRTHDDKTLILASRVIPPITLTDADSDSDPDVSGCALREDCRDDTV</sequence>
<comment type="caution">
    <text evidence="2">The sequence shown here is derived from an EMBL/GenBank/DDBJ whole genome shotgun (WGS) entry which is preliminary data.</text>
</comment>
<dbReference type="Proteomes" id="UP000019184">
    <property type="component" value="Unassembled WGS sequence"/>
</dbReference>
<dbReference type="InterPro" id="IPR001932">
    <property type="entry name" value="PPM-type_phosphatase-like_dom"/>
</dbReference>
<protein>
    <recommendedName>
        <fullName evidence="1">PPM-type phosphatase domain-containing protein</fullName>
    </recommendedName>
</protein>
<dbReference type="InterPro" id="IPR036457">
    <property type="entry name" value="PPM-type-like_dom_sf"/>
</dbReference>